<evidence type="ECO:0000256" key="1">
    <source>
        <dbReference type="ARBA" id="ARBA00022679"/>
    </source>
</evidence>
<dbReference type="InterPro" id="IPR029044">
    <property type="entry name" value="Nucleotide-diphossugar_trans"/>
</dbReference>
<dbReference type="PANTHER" id="PTHR43584">
    <property type="entry name" value="NUCLEOTIDYL TRANSFERASE"/>
    <property type="match status" value="1"/>
</dbReference>
<feature type="domain" description="Nucleotidyl transferase" evidence="3">
    <location>
        <begin position="5"/>
        <end position="190"/>
    </location>
</feature>
<evidence type="ECO:0000313" key="5">
    <source>
        <dbReference type="Proteomes" id="UP000009011"/>
    </source>
</evidence>
<dbReference type="AlphaFoldDB" id="I6Z5Q4"/>
<dbReference type="STRING" id="1191523.MROS_1258"/>
<dbReference type="HOGENOM" id="CLU_1128277_0_0_10"/>
<dbReference type="RefSeq" id="WP_014855930.1">
    <property type="nucleotide sequence ID" value="NC_018178.1"/>
</dbReference>
<dbReference type="GO" id="GO:0016779">
    <property type="term" value="F:nucleotidyltransferase activity"/>
    <property type="evidence" value="ECO:0007669"/>
    <property type="project" value="UniProtKB-KW"/>
</dbReference>
<evidence type="ECO:0000313" key="4">
    <source>
        <dbReference type="EMBL" id="AFN74495.1"/>
    </source>
</evidence>
<keyword evidence="1 4" id="KW-0808">Transferase</keyword>
<dbReference type="InterPro" id="IPR005835">
    <property type="entry name" value="NTP_transferase_dom"/>
</dbReference>
<protein>
    <submittedName>
        <fullName evidence="4">Nucleotidyl transferase</fullName>
    </submittedName>
</protein>
<proteinExistence type="predicted"/>
<reference evidence="4 5" key="1">
    <citation type="journal article" date="2013" name="PLoS ONE">
        <title>Genomic analysis of Melioribacter roseus, facultatively anaerobic organotrophic bacterium representing a novel deep lineage within Bacteriodetes/Chlorobi group.</title>
        <authorList>
            <person name="Kadnikov V.V."/>
            <person name="Mardanov A.V."/>
            <person name="Podosokorskaya O.A."/>
            <person name="Gavrilov S.N."/>
            <person name="Kublanov I.V."/>
            <person name="Beletsky A.V."/>
            <person name="Bonch-Osmolovskaya E.A."/>
            <person name="Ravin N.V."/>
        </authorList>
    </citation>
    <scope>NUCLEOTIDE SEQUENCE [LARGE SCALE GENOMIC DNA]</scope>
    <source>
        <strain evidence="5">JCM 17771 / P3M-2</strain>
    </source>
</reference>
<dbReference type="EMBL" id="CP003557">
    <property type="protein sequence ID" value="AFN74495.1"/>
    <property type="molecule type" value="Genomic_DNA"/>
</dbReference>
<dbReference type="InterPro" id="IPR050065">
    <property type="entry name" value="GlmU-like"/>
</dbReference>
<gene>
    <name evidence="4" type="ordered locus">MROS_1258</name>
</gene>
<dbReference type="Pfam" id="PF00483">
    <property type="entry name" value="NTP_transferase"/>
    <property type="match status" value="1"/>
</dbReference>
<sequence>MKFGIIAAGTGERLKEEGITAPKPMVEIAGKPLIRIIIDEALRNGASSISIIINEESKEVEKYLNNLKLNIPLNIVVKSTPSSMHSLFALKKFLADESFILATTDSVFLPDEFRRFIKFVKINKAYDGILSVTDYVEDEMPLSVSVDRSMIIRSFDDGINNNKYVTGGLYYFSPDIFKEMDLALDSGINRLRNFLRLLLFRGYLFRAYPFSIIIDVDHKTDIQKANSLLTEAKLNL</sequence>
<name>I6Z5Q4_MELRP</name>
<dbReference type="Gene3D" id="3.90.550.10">
    <property type="entry name" value="Spore Coat Polysaccharide Biosynthesis Protein SpsA, Chain A"/>
    <property type="match status" value="1"/>
</dbReference>
<accession>I6Z5Q4</accession>
<evidence type="ECO:0000256" key="2">
    <source>
        <dbReference type="ARBA" id="ARBA00022695"/>
    </source>
</evidence>
<keyword evidence="2" id="KW-0548">Nucleotidyltransferase</keyword>
<keyword evidence="5" id="KW-1185">Reference proteome</keyword>
<dbReference type="SUPFAM" id="SSF53448">
    <property type="entry name" value="Nucleotide-diphospho-sugar transferases"/>
    <property type="match status" value="1"/>
</dbReference>
<dbReference type="KEGG" id="mro:MROS_1258"/>
<dbReference type="eggNOG" id="COG1208">
    <property type="taxonomic scope" value="Bacteria"/>
</dbReference>
<organism evidence="4 5">
    <name type="scientific">Melioribacter roseus (strain DSM 23840 / JCM 17771 / VKM B-2668 / P3M-2)</name>
    <dbReference type="NCBI Taxonomy" id="1191523"/>
    <lineage>
        <taxon>Bacteria</taxon>
        <taxon>Pseudomonadati</taxon>
        <taxon>Ignavibacteriota</taxon>
        <taxon>Ignavibacteria</taxon>
        <taxon>Ignavibacteriales</taxon>
        <taxon>Melioribacteraceae</taxon>
        <taxon>Melioribacter</taxon>
    </lineage>
</organism>
<dbReference type="OrthoDB" id="9784180at2"/>
<dbReference type="PANTHER" id="PTHR43584:SF8">
    <property type="entry name" value="N-ACETYLMURAMATE ALPHA-1-PHOSPHATE URIDYLYLTRANSFERASE"/>
    <property type="match status" value="1"/>
</dbReference>
<evidence type="ECO:0000259" key="3">
    <source>
        <dbReference type="Pfam" id="PF00483"/>
    </source>
</evidence>
<dbReference type="Proteomes" id="UP000009011">
    <property type="component" value="Chromosome"/>
</dbReference>